<dbReference type="Gene3D" id="1.10.287.1770">
    <property type="match status" value="1"/>
</dbReference>
<feature type="domain" description="FeoB cytosolic helical" evidence="2">
    <location>
        <begin position="17"/>
        <end position="99"/>
    </location>
</feature>
<keyword evidence="4" id="KW-1185">Reference proteome</keyword>
<evidence type="ECO:0000256" key="1">
    <source>
        <dbReference type="SAM" id="Phobius"/>
    </source>
</evidence>
<dbReference type="GO" id="GO:0015093">
    <property type="term" value="F:ferrous iron transmembrane transporter activity"/>
    <property type="evidence" value="ECO:0007669"/>
    <property type="project" value="TreeGrafter"/>
</dbReference>
<dbReference type="PANTHER" id="PTHR43185:SF1">
    <property type="entry name" value="FE(2+) TRANSPORTER FEOB"/>
    <property type="match status" value="1"/>
</dbReference>
<organism evidence="3 4">
    <name type="scientific">Kluyvera cryocrescens</name>
    <name type="common">Kluyvera citrophila</name>
    <dbReference type="NCBI Taxonomy" id="580"/>
    <lineage>
        <taxon>Bacteria</taxon>
        <taxon>Pseudomonadati</taxon>
        <taxon>Pseudomonadota</taxon>
        <taxon>Gammaproteobacteria</taxon>
        <taxon>Enterobacterales</taxon>
        <taxon>Enterobacteriaceae</taxon>
        <taxon>Kluyvera</taxon>
    </lineage>
</organism>
<reference evidence="3 4" key="1">
    <citation type="submission" date="2019-03" db="EMBL/GenBank/DDBJ databases">
        <authorList>
            <consortium name="Pathogen Informatics"/>
        </authorList>
    </citation>
    <scope>NUCLEOTIDE SEQUENCE [LARGE SCALE GENOMIC DNA]</scope>
    <source>
        <strain evidence="3 4">NCTC12993</strain>
    </source>
</reference>
<evidence type="ECO:0000313" key="4">
    <source>
        <dbReference type="Proteomes" id="UP000401081"/>
    </source>
</evidence>
<dbReference type="AlphaFoldDB" id="A0A485AGF4"/>
<name>A0A485AGF4_KLUCR</name>
<dbReference type="PANTHER" id="PTHR43185">
    <property type="entry name" value="FERROUS IRON TRANSPORT PROTEIN B"/>
    <property type="match status" value="1"/>
</dbReference>
<dbReference type="Proteomes" id="UP000401081">
    <property type="component" value="Unassembled WGS sequence"/>
</dbReference>
<dbReference type="InterPro" id="IPR050860">
    <property type="entry name" value="FeoB_GTPase"/>
</dbReference>
<keyword evidence="1" id="KW-1133">Transmembrane helix</keyword>
<evidence type="ECO:0000313" key="3">
    <source>
        <dbReference type="EMBL" id="VFS58873.1"/>
    </source>
</evidence>
<accession>A0A485AGF4</accession>
<dbReference type="Pfam" id="PF17910">
    <property type="entry name" value="FeoB_Cyto"/>
    <property type="match status" value="1"/>
</dbReference>
<keyword evidence="1" id="KW-0812">Transmembrane</keyword>
<evidence type="ECO:0000259" key="2">
    <source>
        <dbReference type="Pfam" id="PF17910"/>
    </source>
</evidence>
<proteinExistence type="predicted"/>
<feature type="transmembrane region" description="Helical" evidence="1">
    <location>
        <begin position="118"/>
        <end position="140"/>
    </location>
</feature>
<gene>
    <name evidence="3" type="primary">feoB_6</name>
    <name evidence="3" type="ORF">NCTC12993_01122</name>
</gene>
<dbReference type="GO" id="GO:0005886">
    <property type="term" value="C:plasma membrane"/>
    <property type="evidence" value="ECO:0007669"/>
    <property type="project" value="TreeGrafter"/>
</dbReference>
<dbReference type="InterPro" id="IPR041069">
    <property type="entry name" value="FeoB_Cyto"/>
</dbReference>
<dbReference type="EMBL" id="CAADJD010000013">
    <property type="protein sequence ID" value="VFS58873.1"/>
    <property type="molecule type" value="Genomic_DNA"/>
</dbReference>
<keyword evidence="1" id="KW-0472">Membrane</keyword>
<sequence>MAIDRHQTNTPLELVHYPQPLLREANVLAGEMAQDIPERQRQWLGMQMLEGDIYSRAYAGDAAHKLDISLANLSEEMDDPALYIADARYQSIAAICDAVSNTLTAEPSRFTTALDKIILNRVLGLPIFLFVMYLMFLLAINIGGALQPIFDGGSVAIFIHGIQWNRLHAALP</sequence>
<protein>
    <submittedName>
        <fullName evidence="3">Ferrous iron transport protein B</fullName>
    </submittedName>
</protein>